<organism evidence="1 2">
    <name type="scientific">Diplogelasinospora grovesii</name>
    <dbReference type="NCBI Taxonomy" id="303347"/>
    <lineage>
        <taxon>Eukaryota</taxon>
        <taxon>Fungi</taxon>
        <taxon>Dikarya</taxon>
        <taxon>Ascomycota</taxon>
        <taxon>Pezizomycotina</taxon>
        <taxon>Sordariomycetes</taxon>
        <taxon>Sordariomycetidae</taxon>
        <taxon>Sordariales</taxon>
        <taxon>Diplogelasinosporaceae</taxon>
        <taxon>Diplogelasinospora</taxon>
    </lineage>
</organism>
<reference evidence="2" key="1">
    <citation type="journal article" date="2023" name="Mol. Phylogenet. Evol.">
        <title>Genome-scale phylogeny and comparative genomics of the fungal order Sordariales.</title>
        <authorList>
            <person name="Hensen N."/>
            <person name="Bonometti L."/>
            <person name="Westerberg I."/>
            <person name="Brannstrom I.O."/>
            <person name="Guillou S."/>
            <person name="Cros-Aarteil S."/>
            <person name="Calhoun S."/>
            <person name="Haridas S."/>
            <person name="Kuo A."/>
            <person name="Mondo S."/>
            <person name="Pangilinan J."/>
            <person name="Riley R."/>
            <person name="LaButti K."/>
            <person name="Andreopoulos B."/>
            <person name="Lipzen A."/>
            <person name="Chen C."/>
            <person name="Yan M."/>
            <person name="Daum C."/>
            <person name="Ng V."/>
            <person name="Clum A."/>
            <person name="Steindorff A."/>
            <person name="Ohm R.A."/>
            <person name="Martin F."/>
            <person name="Silar P."/>
            <person name="Natvig D.O."/>
            <person name="Lalanne C."/>
            <person name="Gautier V."/>
            <person name="Ament-Velasquez S.L."/>
            <person name="Kruys A."/>
            <person name="Hutchinson M.I."/>
            <person name="Powell A.J."/>
            <person name="Barry K."/>
            <person name="Miller A.N."/>
            <person name="Grigoriev I.V."/>
            <person name="Debuchy R."/>
            <person name="Gladieux P."/>
            <person name="Hiltunen Thoren M."/>
            <person name="Johannesson H."/>
        </authorList>
    </citation>
    <scope>NUCLEOTIDE SEQUENCE [LARGE SCALE GENOMIC DNA]</scope>
    <source>
        <strain evidence="2">CBS 340.73</strain>
    </source>
</reference>
<accession>A0AAN6S733</accession>
<proteinExistence type="predicted"/>
<dbReference type="AlphaFoldDB" id="A0AAN6S733"/>
<sequence length="99" mass="11243">MLLGPRTASGLHKSLSILLPHTQNKLKFPSVTRSFCIKQCHHPCHRTMSSLSQTKSEPFSIGAALRGRSGRTYSIQEVLSERRDPLLCVYRARYGRPEY</sequence>
<evidence type="ECO:0000313" key="1">
    <source>
        <dbReference type="EMBL" id="KAK3942845.1"/>
    </source>
</evidence>
<dbReference type="Proteomes" id="UP001303473">
    <property type="component" value="Unassembled WGS sequence"/>
</dbReference>
<protein>
    <submittedName>
        <fullName evidence="1">Uncharacterized protein</fullName>
    </submittedName>
</protein>
<keyword evidence="2" id="KW-1185">Reference proteome</keyword>
<gene>
    <name evidence="1" type="ORF">QBC46DRAFT_378948</name>
</gene>
<name>A0AAN6S733_9PEZI</name>
<dbReference type="EMBL" id="MU853770">
    <property type="protein sequence ID" value="KAK3942845.1"/>
    <property type="molecule type" value="Genomic_DNA"/>
</dbReference>
<comment type="caution">
    <text evidence="1">The sequence shown here is derived from an EMBL/GenBank/DDBJ whole genome shotgun (WGS) entry which is preliminary data.</text>
</comment>
<evidence type="ECO:0000313" key="2">
    <source>
        <dbReference type="Proteomes" id="UP001303473"/>
    </source>
</evidence>